<dbReference type="AlphaFoldDB" id="A0A0M9UCS5"/>
<reference evidence="4" key="2">
    <citation type="submission" date="2015-08" db="EMBL/GenBank/DDBJ databases">
        <title>Draft Genome Sequence of a Heterotrophic Facultative Anaerobic Bacterium Ardenticatena maritima Strain 110S.</title>
        <authorList>
            <person name="Kawaichi S."/>
            <person name="Yoshida T."/>
            <person name="Sako Y."/>
            <person name="Nakamura R."/>
        </authorList>
    </citation>
    <scope>NUCLEOTIDE SEQUENCE [LARGE SCALE GENOMIC DNA]</scope>
    <source>
        <strain evidence="4">110S</strain>
    </source>
</reference>
<sequence>MFSKRFWGVALLALTTLLLLNGAWRPSTAPATAQGANPWQPQNLSAGTPTIVPAQHFDTSPELRTIAPTLKADSLKSREIPLWPLPRKAAPTNSTERAPVLEPAAPAAPAIPAPNLTFEGLDNVNNVLPPDPVGDIGPNHYVEMVNIAFAIYDRSGNLLYGPANNNTLFAGFGGPCETTNDGDPIVLYDHLADRWMMSQFALPNFPSGPFYQCIAISQTGDPLGAWHRYEFLISNTKLNDYPKFGVWPDGYYMTVNQFTCSIFTCNWAGAGVAAFERDQMLNGLPANMVYFDLFGVDPNLGGMLPSDLDGPAPPSGTPNVVMQMDDDAWGYSPDQVQLWDFHVDWVNPAASTFTFNTALPVAAFDSDMCGYVRNCIPQPGTGVRVDAISDRLMFRLQFRDFGTHQTLVTNHTVDANGADHAGIRWYELRNSGSGWTVHQQGTYAPDAHHRWMASAAMDGQGNIAIGFSVSSSTLFPSIHYTGRLASDPLGTMPQGEGVIITGGGSQTSSFSRWGDYSALSVDPTDDCTFWYVTEYYPTTSQQAWHTRVGAFDLGTCGTPPTPTPTPTATPPGPTPTPTATPTATPPPPTPTPTATPSPTPTPNPQAFFFSANLRGANEVPPVSTDTLGRARFRLSQDETSLRYRVLVRDLVDGTAAHIHCGAPGVNGPVGATLFSGGPVSITFGVLTQGILTAPDPGNGCGWLTLADMVAAMRAGDTYVNVHTLANPGGEIRGQIVPLP</sequence>
<keyword evidence="4" id="KW-1185">Reference proteome</keyword>
<dbReference type="Proteomes" id="UP000037784">
    <property type="component" value="Unassembled WGS sequence"/>
</dbReference>
<dbReference type="SMART" id="SM00754">
    <property type="entry name" value="CHRD"/>
    <property type="match status" value="1"/>
</dbReference>
<accession>A0A0M9UCS5</accession>
<evidence type="ECO:0000313" key="3">
    <source>
        <dbReference type="EMBL" id="GAP63268.1"/>
    </source>
</evidence>
<evidence type="ECO:0000313" key="4">
    <source>
        <dbReference type="Proteomes" id="UP000037784"/>
    </source>
</evidence>
<dbReference type="PROSITE" id="PS50933">
    <property type="entry name" value="CHRD"/>
    <property type="match status" value="1"/>
</dbReference>
<evidence type="ECO:0000256" key="1">
    <source>
        <dbReference type="SAM" id="MobiDB-lite"/>
    </source>
</evidence>
<protein>
    <recommendedName>
        <fullName evidence="2">CHRD domain-containing protein</fullName>
    </recommendedName>
</protein>
<comment type="caution">
    <text evidence="3">The sequence shown here is derived from an EMBL/GenBank/DDBJ whole genome shotgun (WGS) entry which is preliminary data.</text>
</comment>
<reference evidence="3 4" key="1">
    <citation type="journal article" date="2015" name="Genome Announc.">
        <title>Draft Genome Sequence of a Heterotrophic Facultative Anaerobic Thermophilic Bacterium, Ardenticatena maritima Strain 110ST.</title>
        <authorList>
            <person name="Kawaichi S."/>
            <person name="Yoshida T."/>
            <person name="Sako Y."/>
            <person name="Nakamura R."/>
        </authorList>
    </citation>
    <scope>NUCLEOTIDE SEQUENCE [LARGE SCALE GENOMIC DNA]</scope>
    <source>
        <strain evidence="3 4">110S</strain>
    </source>
</reference>
<dbReference type="Pfam" id="PF07452">
    <property type="entry name" value="CHRD"/>
    <property type="match status" value="1"/>
</dbReference>
<feature type="domain" description="CHRD" evidence="2">
    <location>
        <begin position="605"/>
        <end position="739"/>
    </location>
</feature>
<organism evidence="3 4">
    <name type="scientific">Ardenticatena maritima</name>
    <dbReference type="NCBI Taxonomy" id="872965"/>
    <lineage>
        <taxon>Bacteria</taxon>
        <taxon>Bacillati</taxon>
        <taxon>Chloroflexota</taxon>
        <taxon>Ardenticatenia</taxon>
        <taxon>Ardenticatenales</taxon>
        <taxon>Ardenticatenaceae</taxon>
        <taxon>Ardenticatena</taxon>
    </lineage>
</organism>
<dbReference type="RefSeq" id="WP_054493127.1">
    <property type="nucleotide sequence ID" value="NZ_BBZA01000131.1"/>
</dbReference>
<feature type="region of interest" description="Disordered" evidence="1">
    <location>
        <begin position="555"/>
        <end position="604"/>
    </location>
</feature>
<dbReference type="InParanoid" id="A0A0M9UCS5"/>
<proteinExistence type="predicted"/>
<name>A0A0M9UCS5_9CHLR</name>
<dbReference type="InterPro" id="IPR010895">
    <property type="entry name" value="CHRD"/>
</dbReference>
<gene>
    <name evidence="3" type="ORF">ARMA_1691</name>
</gene>
<evidence type="ECO:0000259" key="2">
    <source>
        <dbReference type="PROSITE" id="PS50933"/>
    </source>
</evidence>
<dbReference type="EMBL" id="BBZA01000131">
    <property type="protein sequence ID" value="GAP63268.1"/>
    <property type="molecule type" value="Genomic_DNA"/>
</dbReference>
<feature type="compositionally biased region" description="Pro residues" evidence="1">
    <location>
        <begin position="559"/>
        <end position="603"/>
    </location>
</feature>